<evidence type="ECO:0000259" key="1">
    <source>
        <dbReference type="Pfam" id="PF17293"/>
    </source>
</evidence>
<protein>
    <submittedName>
        <fullName evidence="2">Bacteriophage integrase</fullName>
    </submittedName>
</protein>
<dbReference type="AlphaFoldDB" id="A0A174NUQ8"/>
<accession>A0A174NUQ8</accession>
<sequence>MARKSFSVLFFIKKGKLLKNGEAPVCMRITVNGCMVDISIKRSCPVNLWNQAKENSKGKDRMSVELNHYLEITRTPNL</sequence>
<gene>
    <name evidence="2" type="ORF">ERS852511_02295</name>
</gene>
<proteinExistence type="predicted"/>
<feature type="domain" description="Arm DNA-binding" evidence="1">
    <location>
        <begin position="10"/>
        <end position="71"/>
    </location>
</feature>
<evidence type="ECO:0000313" key="3">
    <source>
        <dbReference type="Proteomes" id="UP000095576"/>
    </source>
</evidence>
<dbReference type="Proteomes" id="UP000095576">
    <property type="component" value="Unassembled WGS sequence"/>
</dbReference>
<organism evidence="2 3">
    <name type="scientific">Bacteroides thetaiotaomicron</name>
    <dbReference type="NCBI Taxonomy" id="818"/>
    <lineage>
        <taxon>Bacteria</taxon>
        <taxon>Pseudomonadati</taxon>
        <taxon>Bacteroidota</taxon>
        <taxon>Bacteroidia</taxon>
        <taxon>Bacteroidales</taxon>
        <taxon>Bacteroidaceae</taxon>
        <taxon>Bacteroides</taxon>
    </lineage>
</organism>
<dbReference type="InterPro" id="IPR035386">
    <property type="entry name" value="Arm-DNA-bind_5"/>
</dbReference>
<reference evidence="2 3" key="1">
    <citation type="submission" date="2015-09" db="EMBL/GenBank/DDBJ databases">
        <authorList>
            <consortium name="Pathogen Informatics"/>
        </authorList>
    </citation>
    <scope>NUCLEOTIDE SEQUENCE [LARGE SCALE GENOMIC DNA]</scope>
    <source>
        <strain evidence="2 3">2789STDY5834899</strain>
    </source>
</reference>
<dbReference type="Pfam" id="PF17293">
    <property type="entry name" value="Arm-DNA-bind_5"/>
    <property type="match status" value="1"/>
</dbReference>
<evidence type="ECO:0000313" key="2">
    <source>
        <dbReference type="EMBL" id="CUP49599.1"/>
    </source>
</evidence>
<name>A0A174NUQ8_BACT4</name>
<dbReference type="EMBL" id="CZAP01000006">
    <property type="protein sequence ID" value="CUP49599.1"/>
    <property type="molecule type" value="Genomic_DNA"/>
</dbReference>